<dbReference type="GO" id="GO:1902201">
    <property type="term" value="P:negative regulation of bacterial-type flagellum-dependent cell motility"/>
    <property type="evidence" value="ECO:0007669"/>
    <property type="project" value="TreeGrafter"/>
</dbReference>
<dbReference type="PROSITE" id="PS00675">
    <property type="entry name" value="SIGMA54_INTERACT_1"/>
    <property type="match status" value="1"/>
</dbReference>
<dbReference type="Pfam" id="PF13191">
    <property type="entry name" value="AAA_16"/>
    <property type="match status" value="1"/>
</dbReference>
<evidence type="ECO:0000259" key="3">
    <source>
        <dbReference type="PROSITE" id="PS50011"/>
    </source>
</evidence>
<comment type="subcellular location">
    <subcellularLocation>
        <location evidence="1">Membrane</location>
        <topology evidence="1">Single-pass membrane protein</topology>
    </subcellularLocation>
</comment>
<evidence type="ECO:0000313" key="6">
    <source>
        <dbReference type="Proteomes" id="UP000245423"/>
    </source>
</evidence>
<dbReference type="InterPro" id="IPR041664">
    <property type="entry name" value="AAA_16"/>
</dbReference>
<dbReference type="Gene3D" id="1.10.510.10">
    <property type="entry name" value="Transferase(Phosphotransferase) domain 1"/>
    <property type="match status" value="1"/>
</dbReference>
<dbReference type="CDD" id="cd01949">
    <property type="entry name" value="GGDEF"/>
    <property type="match status" value="1"/>
</dbReference>
<keyword evidence="2" id="KW-0802">TPR repeat</keyword>
<dbReference type="GO" id="GO:0005524">
    <property type="term" value="F:ATP binding"/>
    <property type="evidence" value="ECO:0007669"/>
    <property type="project" value="InterPro"/>
</dbReference>
<dbReference type="InterPro" id="IPR043128">
    <property type="entry name" value="Rev_trsase/Diguanyl_cyclase"/>
</dbReference>
<accession>A0A1M4PSJ1</accession>
<dbReference type="SUPFAM" id="SSF48452">
    <property type="entry name" value="TPR-like"/>
    <property type="match status" value="2"/>
</dbReference>
<gene>
    <name evidence="5" type="ORF">CUESP1_3171</name>
</gene>
<dbReference type="Pfam" id="PF00069">
    <property type="entry name" value="Pkinase"/>
    <property type="match status" value="1"/>
</dbReference>
<dbReference type="InterPro" id="IPR027417">
    <property type="entry name" value="P-loop_NTPase"/>
</dbReference>
<feature type="repeat" description="TPR" evidence="2">
    <location>
        <begin position="747"/>
        <end position="780"/>
    </location>
</feature>
<dbReference type="SUPFAM" id="SSF52540">
    <property type="entry name" value="P-loop containing nucleoside triphosphate hydrolases"/>
    <property type="match status" value="1"/>
</dbReference>
<dbReference type="Gene3D" id="1.25.40.10">
    <property type="entry name" value="Tetratricopeptide repeat domain"/>
    <property type="match status" value="3"/>
</dbReference>
<dbReference type="GO" id="GO:0043709">
    <property type="term" value="P:cell adhesion involved in single-species biofilm formation"/>
    <property type="evidence" value="ECO:0007669"/>
    <property type="project" value="TreeGrafter"/>
</dbReference>
<dbReference type="InterPro" id="IPR019734">
    <property type="entry name" value="TPR_rpt"/>
</dbReference>
<evidence type="ECO:0000313" key="5">
    <source>
        <dbReference type="EMBL" id="SHD78497.1"/>
    </source>
</evidence>
<dbReference type="EMBL" id="LT669839">
    <property type="protein sequence ID" value="SHD78497.1"/>
    <property type="molecule type" value="Genomic_DNA"/>
</dbReference>
<dbReference type="SMART" id="SM00028">
    <property type="entry name" value="TPR"/>
    <property type="match status" value="7"/>
</dbReference>
<dbReference type="InterPro" id="IPR029787">
    <property type="entry name" value="Nucleotide_cyclase"/>
</dbReference>
<feature type="domain" description="GGDEF" evidence="4">
    <location>
        <begin position="1505"/>
        <end position="1636"/>
    </location>
</feature>
<dbReference type="SUPFAM" id="SSF55073">
    <property type="entry name" value="Nucleotide cyclase"/>
    <property type="match status" value="1"/>
</dbReference>
<evidence type="ECO:0000256" key="1">
    <source>
        <dbReference type="ARBA" id="ARBA00004167"/>
    </source>
</evidence>
<evidence type="ECO:0008006" key="7">
    <source>
        <dbReference type="Google" id="ProtNLM"/>
    </source>
</evidence>
<dbReference type="Pfam" id="PF00990">
    <property type="entry name" value="GGDEF"/>
    <property type="match status" value="1"/>
</dbReference>
<dbReference type="PANTHER" id="PTHR45138:SF9">
    <property type="entry name" value="DIGUANYLATE CYCLASE DGCM-RELATED"/>
    <property type="match status" value="1"/>
</dbReference>
<dbReference type="InterPro" id="IPR000160">
    <property type="entry name" value="GGDEF_dom"/>
</dbReference>
<keyword evidence="6" id="KW-1185">Reference proteome</keyword>
<proteinExistence type="predicted"/>
<dbReference type="Pfam" id="PF14938">
    <property type="entry name" value="SNAP"/>
    <property type="match status" value="1"/>
</dbReference>
<dbReference type="InterPro" id="IPR011009">
    <property type="entry name" value="Kinase-like_dom_sf"/>
</dbReference>
<dbReference type="PROSITE" id="PS50887">
    <property type="entry name" value="GGDEF"/>
    <property type="match status" value="1"/>
</dbReference>
<organism evidence="5 6">
    <name type="scientific">[Clostridium] ultunense Esp</name>
    <dbReference type="NCBI Taxonomy" id="1288971"/>
    <lineage>
        <taxon>Bacteria</taxon>
        <taxon>Bacillati</taxon>
        <taxon>Bacillota</taxon>
        <taxon>Tissierellia</taxon>
        <taxon>Tissierellales</taxon>
        <taxon>Tepidimicrobiaceae</taxon>
        <taxon>Schnuerera</taxon>
    </lineage>
</organism>
<name>A0A1M4PSJ1_9FIRM</name>
<dbReference type="NCBIfam" id="TIGR00254">
    <property type="entry name" value="GGDEF"/>
    <property type="match status" value="1"/>
</dbReference>
<dbReference type="SMART" id="SM00267">
    <property type="entry name" value="GGDEF"/>
    <property type="match status" value="1"/>
</dbReference>
<dbReference type="PROSITE" id="PS50011">
    <property type="entry name" value="PROTEIN_KINASE_DOM"/>
    <property type="match status" value="1"/>
</dbReference>
<dbReference type="FunFam" id="3.30.70.270:FF:000001">
    <property type="entry name" value="Diguanylate cyclase domain protein"/>
    <property type="match status" value="1"/>
</dbReference>
<feature type="repeat" description="TPR" evidence="2">
    <location>
        <begin position="907"/>
        <end position="940"/>
    </location>
</feature>
<feature type="repeat" description="TPR" evidence="2">
    <location>
        <begin position="1029"/>
        <end position="1062"/>
    </location>
</feature>
<reference evidence="5 6" key="1">
    <citation type="submission" date="2016-11" db="EMBL/GenBank/DDBJ databases">
        <authorList>
            <person name="Manzoor S."/>
        </authorList>
    </citation>
    <scope>NUCLEOTIDE SEQUENCE [LARGE SCALE GENOMIC DNA]</scope>
    <source>
        <strain evidence="5">Clostridium ultunense strain Esp</strain>
    </source>
</reference>
<dbReference type="InterPro" id="IPR050469">
    <property type="entry name" value="Diguanylate_Cyclase"/>
</dbReference>
<dbReference type="GO" id="GO:0004672">
    <property type="term" value="F:protein kinase activity"/>
    <property type="evidence" value="ECO:0007669"/>
    <property type="project" value="InterPro"/>
</dbReference>
<feature type="domain" description="Protein kinase" evidence="3">
    <location>
        <begin position="25"/>
        <end position="278"/>
    </location>
</feature>
<protein>
    <recommendedName>
        <fullName evidence="7">Diguanylate cyclase</fullName>
    </recommendedName>
</protein>
<dbReference type="Gene3D" id="3.30.70.270">
    <property type="match status" value="1"/>
</dbReference>
<evidence type="ECO:0000256" key="2">
    <source>
        <dbReference type="PROSITE-ProRule" id="PRU00339"/>
    </source>
</evidence>
<dbReference type="InterPro" id="IPR025662">
    <property type="entry name" value="Sigma_54_int_dom_ATP-bd_1"/>
</dbReference>
<dbReference type="Proteomes" id="UP000245423">
    <property type="component" value="Chromosome 1"/>
</dbReference>
<dbReference type="PROSITE" id="PS50005">
    <property type="entry name" value="TPR"/>
    <property type="match status" value="3"/>
</dbReference>
<dbReference type="Gene3D" id="3.40.50.300">
    <property type="entry name" value="P-loop containing nucleotide triphosphate hydrolases"/>
    <property type="match status" value="1"/>
</dbReference>
<dbReference type="SMART" id="SM00220">
    <property type="entry name" value="S_TKc"/>
    <property type="match status" value="1"/>
</dbReference>
<dbReference type="InterPro" id="IPR000719">
    <property type="entry name" value="Prot_kinase_dom"/>
</dbReference>
<dbReference type="InterPro" id="IPR011990">
    <property type="entry name" value="TPR-like_helical_dom_sf"/>
</dbReference>
<evidence type="ECO:0000259" key="4">
    <source>
        <dbReference type="PROSITE" id="PS50887"/>
    </source>
</evidence>
<dbReference type="GO" id="GO:0052621">
    <property type="term" value="F:diguanylate cyclase activity"/>
    <property type="evidence" value="ECO:0007669"/>
    <property type="project" value="TreeGrafter"/>
</dbReference>
<dbReference type="GO" id="GO:0005886">
    <property type="term" value="C:plasma membrane"/>
    <property type="evidence" value="ECO:0007669"/>
    <property type="project" value="TreeGrafter"/>
</dbReference>
<dbReference type="SUPFAM" id="SSF56112">
    <property type="entry name" value="Protein kinase-like (PK-like)"/>
    <property type="match status" value="1"/>
</dbReference>
<dbReference type="PANTHER" id="PTHR45138">
    <property type="entry name" value="REGULATORY COMPONENTS OF SENSORY TRANSDUCTION SYSTEM"/>
    <property type="match status" value="1"/>
</dbReference>
<sequence>MKLLIIHFKSGIKGEINMKLIDNRYKVNKVIEDNVYSSIYEVVDFWNDDKKLFMKLYNIDKQRRAIDYFINNFVNLTRIKHKYLLSSEQFSIIKTIDRKKVNIKQYYSTTEYINSPSLDKIHEDLNLKEKLNIILQAGTLLDFLHYRGVVYKHLSPSNIFLLEDGSVKVMDLANIYENVINASYTDLTRYFIAPEFLLEQNDIVNKNADKYSLGMLIIYLLTEDFYSGYSKYEYKDALEMNTRQIDLLNNIITSLTKKNPITREISLREVIDNIKEVFNIDYEYDLVKERGILNFKTQIVGRENEIKRILTIDEEFMDDKYYKKAILIGGDTGVGKTRLLKEITHLLRMRGREVYYLEITQNTQHGLNAITNILRQTIKDAPINILNKYGKELIRVLPELKFVVNAEVLNGIHGDRERLRLYDRITNYLEELTKDKPMYLIIDNIGDCSLEFLYLLDYLMDNIREGSLILITSFNEKMIPKGSIEENIFNKLTTGKYVENIKITNLNLSEIGEFIQHILGISYKPLKFSAVMLKESGGNPRYIEYMMKDLYATGELFLHPDGFWEIKTQKYSDIYFPSNMDEAMKNQLSLIEKDYLDIMKIVSVYNDSISKIILFEILNIDNDYLKVKLNELVGMGLLDEKVADWGYSYSISNVQLKRLIYHRIPLEERIKLHKELARLLEKNYGSNYKMIMEELIYHLMASNQVEKALDYIIKEAREESNILSTQSILLWEEAYEIVKNTESRYKLEILESLGDTYFLRGENDKALSIYRELLEAAIKEEKSKYIVTANLGIGEIYLKRSLTDKALEKVNESIKLSKAIDYLIGIARARILNNKILLNNGNLEEAGRDVEDLLDFALKNNLNEELGDIYNIMGLVEYFNGNIEEAIERYGKSIEYFHRTGEFINSTKPINNIANIYSQYGEYEKAMKHYEDGLKIVEQYGILNLKLIFLNNIGEVYIDLCDYDKAKKYIEEARSIAVEVKDTNLIFLTNVNLGLIYILIGDYEHSYNCYIMLKEGYAHNPNFSFEVISQYYNFLGEFYYTFGKWDEALKYSDETMKLCKDYNNTEYLMSKTRIVLINYFRDGIYDKKAMEDIRAEFRNINLKFHKRVNLLQLGILALLERDYKYVADLLKDDNKLKKDYAAPSLEYTRKILLYSITQDEESYQNMIKLEENMKKYNLLHLDTLANILIGYDFAEKAKYYQAINYLLESLDLIYRTIKNIPDRDLQINFIKSRRTDNIKIKLLDVVYKVFNKRLDCTCIDDLNPEDNIEKYFDYNSLFNLIDDSQFTRITEINYLYEETKGIFSVEDLIQSLTNDYNYNLKLILKYISKETFAQKGYILIFDEATNRYIPIISLDGNKDWRPNENLLALANRYEKGILISSSLGSNVIGLHKEFLPRDTRALICIPIAALATDTYPRGEDRRKNLIEYNRRNEGYIYLETGRIFNRFDEERHRLANTLTKILYINIENYKLKILSNIDKLTGTYTRKYFDNEFNRTLIEAKRKDDSFAVMMMDLDRFKNINDTYGHRKGDEVLAQIGNTLSNSIRGTDVVARYGGEEFVVILKNVGEDEAKNIGEKIRLNIQNLKVVNIENPITISIGISMFPTHSQFKEELIEKADQALYCAKEKGRNRVIVWNAELANTLNRVDRLAGILSGNTNMDQRNILAILDTINIMKENTGKEEKIFTFLGRIIEILEAEYCALIEIDPYNKPSNIYARSRLNLNWIEPNFINVTIVDRVLAKEKGEFLIDWDSVNEMNLILNTPNWQSVIAIPLIFKDKIKGIVYITVPIKEKEFDYNNYNLAKVLCDIFSTIA</sequence>